<reference evidence="1" key="1">
    <citation type="submission" date="2020-10" db="EMBL/GenBank/DDBJ databases">
        <authorList>
            <person name="Gilroy R."/>
        </authorList>
    </citation>
    <scope>NUCLEOTIDE SEQUENCE</scope>
    <source>
        <strain evidence="1">ChiBcec16-1751</strain>
    </source>
</reference>
<name>A0A9D1FA32_9FIRM</name>
<reference evidence="1" key="2">
    <citation type="journal article" date="2021" name="PeerJ">
        <title>Extensive microbial diversity within the chicken gut microbiome revealed by metagenomics and culture.</title>
        <authorList>
            <person name="Gilroy R."/>
            <person name="Ravi A."/>
            <person name="Getino M."/>
            <person name="Pursley I."/>
            <person name="Horton D.L."/>
            <person name="Alikhan N.F."/>
            <person name="Baker D."/>
            <person name="Gharbi K."/>
            <person name="Hall N."/>
            <person name="Watson M."/>
            <person name="Adriaenssens E.M."/>
            <person name="Foster-Nyarko E."/>
            <person name="Jarju S."/>
            <person name="Secka A."/>
            <person name="Antonio M."/>
            <person name="Oren A."/>
            <person name="Chaudhuri R.R."/>
            <person name="La Ragione R."/>
            <person name="Hildebrand F."/>
            <person name="Pallen M.J."/>
        </authorList>
    </citation>
    <scope>NUCLEOTIDE SEQUENCE</scope>
    <source>
        <strain evidence="1">ChiBcec16-1751</strain>
    </source>
</reference>
<protein>
    <submittedName>
        <fullName evidence="1">Catalase</fullName>
    </submittedName>
</protein>
<gene>
    <name evidence="1" type="ORF">IAA83_03980</name>
</gene>
<dbReference type="Proteomes" id="UP000886741">
    <property type="component" value="Unassembled WGS sequence"/>
</dbReference>
<accession>A0A9D1FA32</accession>
<evidence type="ECO:0000313" key="1">
    <source>
        <dbReference type="EMBL" id="HIS64516.1"/>
    </source>
</evidence>
<dbReference type="InterPro" id="IPR043721">
    <property type="entry name" value="DUF5662"/>
</dbReference>
<dbReference type="EMBL" id="DVJJ01000062">
    <property type="protein sequence ID" value="HIS64516.1"/>
    <property type="molecule type" value="Genomic_DNA"/>
</dbReference>
<comment type="caution">
    <text evidence="1">The sequence shown here is derived from an EMBL/GenBank/DDBJ whole genome shotgun (WGS) entry which is preliminary data.</text>
</comment>
<dbReference type="AlphaFoldDB" id="A0A9D1FA32"/>
<sequence>MGKFWGHLSTITRHRTLVMIHCFKVGLYWRGLTHDLSKYSPTEFLVGVRYYQGNRSPNTAEREDKGVSTAWMHHKGRNKHHFEYWTDLQIGTRQYVPVPMPTEYLVEMCMDRIAASKTYNGAAYTCADPLHYLERAMESSLMHPDTMRKTQFLLSMLAERGEDETFRYIRNHVLRGEDFAAAAPQK</sequence>
<dbReference type="Pfam" id="PF18907">
    <property type="entry name" value="DUF5662"/>
    <property type="match status" value="1"/>
</dbReference>
<organism evidence="1 2">
    <name type="scientific">Candidatus Avoscillospira avistercoris</name>
    <dbReference type="NCBI Taxonomy" id="2840707"/>
    <lineage>
        <taxon>Bacteria</taxon>
        <taxon>Bacillati</taxon>
        <taxon>Bacillota</taxon>
        <taxon>Clostridia</taxon>
        <taxon>Eubacteriales</taxon>
        <taxon>Oscillospiraceae</taxon>
        <taxon>Oscillospiraceae incertae sedis</taxon>
        <taxon>Candidatus Avoscillospira</taxon>
    </lineage>
</organism>
<proteinExistence type="predicted"/>
<evidence type="ECO:0000313" key="2">
    <source>
        <dbReference type="Proteomes" id="UP000886741"/>
    </source>
</evidence>